<evidence type="ECO:0000313" key="3">
    <source>
        <dbReference type="Proteomes" id="UP000078162"/>
    </source>
</evidence>
<evidence type="ECO:0000313" key="2">
    <source>
        <dbReference type="EMBL" id="ANH78737.1"/>
    </source>
</evidence>
<name>A0A1A9HVL2_9CHLA</name>
<keyword evidence="1" id="KW-0732">Signal</keyword>
<proteinExistence type="predicted"/>
<dbReference type="AlphaFoldDB" id="A0A1A9HVL2"/>
<feature type="chain" id="PRO_5008389522" evidence="1">
    <location>
        <begin position="22"/>
        <end position="155"/>
    </location>
</feature>
<feature type="signal peptide" evidence="1">
    <location>
        <begin position="1"/>
        <end position="21"/>
    </location>
</feature>
<gene>
    <name evidence="2" type="ORF">Cs308_0567</name>
</gene>
<dbReference type="EMBL" id="CP014639">
    <property type="protein sequence ID" value="ANH78737.1"/>
    <property type="molecule type" value="Genomic_DNA"/>
</dbReference>
<sequence>MFRYSCMMLSIFLGVLNAAQADTQLEHSVNWPTHLKAAKDSQLFCNFEAAYTDALAHNKRSILVFFSHHSTTKFDSLIGDSFSLPPLVGNNLNVVVMMPGLISPLDFFLKLDPVIIYMSDFAFIFPEIENYKDPCLCYIFINEEGQPECTAIHRV</sequence>
<organism evidence="2 3">
    <name type="scientific">Candidatus Chlamydia sanziniae</name>
    <dbReference type="NCBI Taxonomy" id="1806891"/>
    <lineage>
        <taxon>Bacteria</taxon>
        <taxon>Pseudomonadati</taxon>
        <taxon>Chlamydiota</taxon>
        <taxon>Chlamydiia</taxon>
        <taxon>Chlamydiales</taxon>
        <taxon>Chlamydiaceae</taxon>
        <taxon>Chlamydia/Chlamydophila group</taxon>
        <taxon>Chlamydia</taxon>
    </lineage>
</organism>
<dbReference type="RefSeq" id="WP_156506729.1">
    <property type="nucleotide sequence ID" value="NZ_CP014639.1"/>
</dbReference>
<keyword evidence="3" id="KW-1185">Reference proteome</keyword>
<dbReference type="OrthoDB" id="17998at2"/>
<evidence type="ECO:0000256" key="1">
    <source>
        <dbReference type="SAM" id="SignalP"/>
    </source>
</evidence>
<reference evidence="2 3" key="1">
    <citation type="submission" date="2016-03" db="EMBL/GenBank/DDBJ databases">
        <title>Culture-independent genomics supports pathogen discovery for uncultivable bacteria within the genus Chlamydia.</title>
        <authorList>
            <person name="Taylor-Brown A."/>
            <person name="Bachmann N.L."/>
            <person name="Borel N."/>
            <person name="Polkinghorne A."/>
        </authorList>
    </citation>
    <scope>NUCLEOTIDE SEQUENCE [LARGE SCALE GENOMIC DNA]</scope>
    <source>
        <strain evidence="2 3">2742-308</strain>
    </source>
</reference>
<dbReference type="KEGG" id="csaz:Cs308_0567"/>
<accession>A0A1A9HVL2</accession>
<dbReference type="PATRIC" id="fig|1806891.3.peg.560"/>
<protein>
    <submittedName>
        <fullName evidence="2">Uncharacterized protein</fullName>
    </submittedName>
</protein>
<dbReference type="Proteomes" id="UP000078162">
    <property type="component" value="Chromosome"/>
</dbReference>